<dbReference type="Gene3D" id="3.40.50.2000">
    <property type="entry name" value="Glycogen Phosphorylase B"/>
    <property type="match status" value="1"/>
</dbReference>
<dbReference type="STRING" id="1798383.A3D78_04260"/>
<dbReference type="Proteomes" id="UP000176253">
    <property type="component" value="Unassembled WGS sequence"/>
</dbReference>
<evidence type="ECO:0008006" key="3">
    <source>
        <dbReference type="Google" id="ProtNLM"/>
    </source>
</evidence>
<organism evidence="1 2">
    <name type="scientific">Candidatus Gottesmanbacteria bacterium RIFCSPHIGHO2_02_FULL_39_14</name>
    <dbReference type="NCBI Taxonomy" id="1798383"/>
    <lineage>
        <taxon>Bacteria</taxon>
        <taxon>Candidatus Gottesmaniibacteriota</taxon>
    </lineage>
</organism>
<feature type="non-terminal residue" evidence="1">
    <location>
        <position position="261"/>
    </location>
</feature>
<reference evidence="1 2" key="1">
    <citation type="journal article" date="2016" name="Nat. Commun.">
        <title>Thousands of microbial genomes shed light on interconnected biogeochemical processes in an aquifer system.</title>
        <authorList>
            <person name="Anantharaman K."/>
            <person name="Brown C.T."/>
            <person name="Hug L.A."/>
            <person name="Sharon I."/>
            <person name="Castelle C.J."/>
            <person name="Probst A.J."/>
            <person name="Thomas B.C."/>
            <person name="Singh A."/>
            <person name="Wilkins M.J."/>
            <person name="Karaoz U."/>
            <person name="Brodie E.L."/>
            <person name="Williams K.H."/>
            <person name="Hubbard S.S."/>
            <person name="Banfield J.F."/>
        </authorList>
    </citation>
    <scope>NUCLEOTIDE SEQUENCE [LARGE SCALE GENOMIC DNA]</scope>
</reference>
<dbReference type="SUPFAM" id="SSF53756">
    <property type="entry name" value="UDP-Glycosyltransferase/glycogen phosphorylase"/>
    <property type="match status" value="1"/>
</dbReference>
<dbReference type="EMBL" id="MFJM01000020">
    <property type="protein sequence ID" value="OGG18175.1"/>
    <property type="molecule type" value="Genomic_DNA"/>
</dbReference>
<gene>
    <name evidence="1" type="ORF">A3D78_04260</name>
</gene>
<dbReference type="AlphaFoldDB" id="A0A1F6A0M0"/>
<name>A0A1F6A0M0_9BACT</name>
<evidence type="ECO:0000313" key="1">
    <source>
        <dbReference type="EMBL" id="OGG18175.1"/>
    </source>
</evidence>
<accession>A0A1F6A0M0</accession>
<sequence length="261" mass="29649">MRIAILGSVVLPVPPPGQGGTEWIAFYQARGLARLGHEVLLFAPKGSLEEGYKLIKTQSSRLRRGFGGQAKLKVQNQNLNLKSEYLESSRKLRVENVYLAEVIEKLIELKDEYDVILNNMRGEAVFLPVAKLLAKPLVNVMHLPIFEELAGVFKKYNTPLITISNNQRKNYPDLNYLATVYNCVDTEKFSFNPHPKEDYLLMMGTIGRHKNQGAAIRVAKKLGMKLVLAGKIRDQDYYGELSKDIDGKNIIWYGELDFYKK</sequence>
<protein>
    <recommendedName>
        <fullName evidence="3">Glycosyltransferase subfamily 4-like N-terminal domain-containing protein</fullName>
    </recommendedName>
</protein>
<evidence type="ECO:0000313" key="2">
    <source>
        <dbReference type="Proteomes" id="UP000176253"/>
    </source>
</evidence>
<comment type="caution">
    <text evidence="1">The sequence shown here is derived from an EMBL/GenBank/DDBJ whole genome shotgun (WGS) entry which is preliminary data.</text>
</comment>
<proteinExistence type="predicted"/>